<feature type="region of interest" description="Disordered" evidence="1">
    <location>
        <begin position="31"/>
        <end position="62"/>
    </location>
</feature>
<evidence type="ECO:0000313" key="3">
    <source>
        <dbReference type="Proteomes" id="UP000243686"/>
    </source>
</evidence>
<protein>
    <submittedName>
        <fullName evidence="2">Uncharacterized protein</fullName>
    </submittedName>
</protein>
<dbReference type="EMBL" id="KV892133">
    <property type="protein sequence ID" value="OON21434.1"/>
    <property type="molecule type" value="Genomic_DNA"/>
</dbReference>
<dbReference type="AlphaFoldDB" id="A0A1S8X3Y2"/>
<sequence>MTANKCEAFDPETVASGTAKVMRSGKFAVWNKYSPSPNAAGPPPSLTGCADPSNQRERDSGPLQQRIIQGASGCRQHDDITQHIMYGRYGDFEWLREQKQYTPAKKVESDKVSQPINRHSERHGTKSIGLDTIHLSVYEFVIVCGPVRESLQDSNNKLLNPPTPDNKFRKIKPLKLMSTKQCMEGKHLRIYIPECTEMSGPTLQQFR</sequence>
<name>A0A1S8X3Y2_OPIVI</name>
<organism evidence="2 3">
    <name type="scientific">Opisthorchis viverrini</name>
    <name type="common">Southeast Asian liver fluke</name>
    <dbReference type="NCBI Taxonomy" id="6198"/>
    <lineage>
        <taxon>Eukaryota</taxon>
        <taxon>Metazoa</taxon>
        <taxon>Spiralia</taxon>
        <taxon>Lophotrochozoa</taxon>
        <taxon>Platyhelminthes</taxon>
        <taxon>Trematoda</taxon>
        <taxon>Digenea</taxon>
        <taxon>Opisthorchiida</taxon>
        <taxon>Opisthorchiata</taxon>
        <taxon>Opisthorchiidae</taxon>
        <taxon>Opisthorchis</taxon>
    </lineage>
</organism>
<evidence type="ECO:0000313" key="2">
    <source>
        <dbReference type="EMBL" id="OON21434.1"/>
    </source>
</evidence>
<proteinExistence type="predicted"/>
<keyword evidence="3" id="KW-1185">Reference proteome</keyword>
<dbReference type="Proteomes" id="UP000243686">
    <property type="component" value="Unassembled WGS sequence"/>
</dbReference>
<accession>A0A1S8X3Y2</accession>
<evidence type="ECO:0000256" key="1">
    <source>
        <dbReference type="SAM" id="MobiDB-lite"/>
    </source>
</evidence>
<gene>
    <name evidence="2" type="ORF">X801_02671</name>
</gene>
<reference evidence="2 3" key="1">
    <citation type="submission" date="2015-03" db="EMBL/GenBank/DDBJ databases">
        <title>Draft genome of the nematode, Opisthorchis viverrini.</title>
        <authorList>
            <person name="Mitreva M."/>
        </authorList>
    </citation>
    <scope>NUCLEOTIDE SEQUENCE [LARGE SCALE GENOMIC DNA]</scope>
    <source>
        <strain evidence="2">Khon Kaen</strain>
    </source>
</reference>